<feature type="compositionally biased region" description="Polar residues" evidence="9">
    <location>
        <begin position="640"/>
        <end position="661"/>
    </location>
</feature>
<dbReference type="AlphaFoldDB" id="A0A812AWW7"/>
<evidence type="ECO:0000256" key="4">
    <source>
        <dbReference type="ARBA" id="ARBA00022741"/>
    </source>
</evidence>
<feature type="compositionally biased region" description="Basic and acidic residues" evidence="9">
    <location>
        <begin position="971"/>
        <end position="989"/>
    </location>
</feature>
<keyword evidence="6" id="KW-0067">ATP-binding</keyword>
<dbReference type="FunFam" id="3.90.640.10:FF:000004">
    <property type="entry name" value="Heat shock 70 kDa protein 4"/>
    <property type="match status" value="1"/>
</dbReference>
<sequence length="1046" mass="117861">MQFQCDVNRLQWIDQWECATWMGCLVSNSDTLTANFLDSGGRDSLPKLLEVLSKCLKGSYHQSSESIAVMSVDLGNQFMKIAIVKPGVPMEIVLNLESKRKTASLVALRNEREFSDMAQTTQVRFPLTAYWYLLDVIGKQFEDPAVAKYQKRFPYYTLVRDENRGTVLFKINGETFYSPEELLAMLLEYCKHLAEEFAEQPIKDAVVTVPPHFNQAERKAVRDAAQIAGLNLLQLMSDNAAVALNYGVFRRKDFDSKPQYIMFYDMGASYTSATIVGYMLQKSKEGSRVESNPQLTIHGVAFDNTLGGLEMTLRLQKYFADEFNKQKQTKTDVYTNLRSMAKLFKEAERVKMVLSANSEHYAQIENLLEEKDFRLLVTRNHIEKLFADLFDRVVIPVQKVIESSGISLSEIGDVILMGGCTRIPKVQEMLLKFLKRNELGKSINTDEAAAMGAVYQAAHLSQGFKVKKFLVKEATVYPIIVEFQRQRPNEDGSSSSKSVKRTLFGRNNAYPIKKVMTFNKHNNDFNFGVSYGDLDFLDPEHRKSFSSLILQNITLTGVGDAHSKHASNAEYKGVRAHFRMDESGLLHLDGAESVFEKSPEGDEKEESAWSKLGNTLSGFFRGKQDENAEGAITPEEGTDSKSSSPEADATQTAGDTSSTAGQEDKTATKEEKIEKPAGKAEEKSEKSSEQEKSEKPESNKEKVNEGTAKPDATNQTNTTQDKAEAIKAKKPTILKENLKIDIALMDLVPMPEGTMKASKNRLALLKQKDEEKKALERSKNELEAFIFDIQDKLAQDDYIKCSTEEQREIISKKCSEASDWLYEQGDDTPTKEYVDKLHVLVESTKDLKMRVKEILERPEALEALRNMLNQSEYFLKSVRNLTLGDDPVFTLVEANTLGKLINETYAWRDNMIAEQAKTPNYEKPKLLVEDIALKIRDLDREVNYLLYKAKSYKAKPKTKPQEKSNTTNSTDKADSTKKPKAENETKDSASTEEPSSPKVDSSPSVEPKNEQEEVVMSDTESAKPTEKNSKKEPSKESPSQRNNGEL</sequence>
<dbReference type="GO" id="GO:0140662">
    <property type="term" value="F:ATP-dependent protein folding chaperone"/>
    <property type="evidence" value="ECO:0007669"/>
    <property type="project" value="InterPro"/>
</dbReference>
<keyword evidence="3" id="KW-0732">Signal</keyword>
<dbReference type="InterPro" id="IPR013126">
    <property type="entry name" value="Hsp_70_fam"/>
</dbReference>
<dbReference type="GO" id="GO:0030968">
    <property type="term" value="P:endoplasmic reticulum unfolded protein response"/>
    <property type="evidence" value="ECO:0007669"/>
    <property type="project" value="TreeGrafter"/>
</dbReference>
<reference evidence="10" key="1">
    <citation type="submission" date="2021-01" db="EMBL/GenBank/DDBJ databases">
        <authorList>
            <person name="Li R."/>
            <person name="Bekaert M."/>
        </authorList>
    </citation>
    <scope>NUCLEOTIDE SEQUENCE</scope>
    <source>
        <strain evidence="10">Farmed</strain>
    </source>
</reference>
<evidence type="ECO:0000313" key="11">
    <source>
        <dbReference type="Proteomes" id="UP000597762"/>
    </source>
</evidence>
<dbReference type="PROSITE" id="PS01036">
    <property type="entry name" value="HSP70_3"/>
    <property type="match status" value="1"/>
</dbReference>
<evidence type="ECO:0000256" key="7">
    <source>
        <dbReference type="ARBA" id="ARBA00023186"/>
    </source>
</evidence>
<organism evidence="10 11">
    <name type="scientific">Acanthosepion pharaonis</name>
    <name type="common">Pharaoh cuttlefish</name>
    <name type="synonym">Sepia pharaonis</name>
    <dbReference type="NCBI Taxonomy" id="158019"/>
    <lineage>
        <taxon>Eukaryota</taxon>
        <taxon>Metazoa</taxon>
        <taxon>Spiralia</taxon>
        <taxon>Lophotrochozoa</taxon>
        <taxon>Mollusca</taxon>
        <taxon>Cephalopoda</taxon>
        <taxon>Coleoidea</taxon>
        <taxon>Decapodiformes</taxon>
        <taxon>Sepiida</taxon>
        <taxon>Sepiina</taxon>
        <taxon>Sepiidae</taxon>
        <taxon>Acanthosepion</taxon>
    </lineage>
</organism>
<evidence type="ECO:0000256" key="9">
    <source>
        <dbReference type="SAM" id="MobiDB-lite"/>
    </source>
</evidence>
<evidence type="ECO:0000256" key="8">
    <source>
        <dbReference type="ARBA" id="ARBA00040503"/>
    </source>
</evidence>
<comment type="caution">
    <text evidence="10">The sequence shown here is derived from an EMBL/GenBank/DDBJ whole genome shotgun (WGS) entry which is preliminary data.</text>
</comment>
<keyword evidence="5" id="KW-0256">Endoplasmic reticulum</keyword>
<dbReference type="GO" id="GO:0034663">
    <property type="term" value="C:endoplasmic reticulum chaperone complex"/>
    <property type="evidence" value="ECO:0007669"/>
    <property type="project" value="TreeGrafter"/>
</dbReference>
<dbReference type="Gene3D" id="3.90.640.10">
    <property type="entry name" value="Actin, Chain A, domain 4"/>
    <property type="match status" value="1"/>
</dbReference>
<dbReference type="InterPro" id="IPR029047">
    <property type="entry name" value="HSP70_peptide-bd_sf"/>
</dbReference>
<feature type="compositionally biased region" description="Basic and acidic residues" evidence="9">
    <location>
        <begin position="662"/>
        <end position="704"/>
    </location>
</feature>
<dbReference type="GO" id="GO:0005788">
    <property type="term" value="C:endoplasmic reticulum lumen"/>
    <property type="evidence" value="ECO:0007669"/>
    <property type="project" value="UniProtKB-SubCell"/>
</dbReference>
<dbReference type="SUPFAM" id="SSF100934">
    <property type="entry name" value="Heat shock protein 70kD (HSP70), C-terminal subdomain"/>
    <property type="match status" value="1"/>
</dbReference>
<feature type="region of interest" description="Disordered" evidence="9">
    <location>
        <begin position="953"/>
        <end position="1046"/>
    </location>
</feature>
<dbReference type="PANTHER" id="PTHR45639:SF3">
    <property type="entry name" value="HYPOXIA UP-REGULATED PROTEIN 1"/>
    <property type="match status" value="1"/>
</dbReference>
<dbReference type="Gene3D" id="2.60.34.10">
    <property type="entry name" value="Substrate Binding Domain Of DNAk, Chain A, domain 1"/>
    <property type="match status" value="1"/>
</dbReference>
<name>A0A812AWW7_ACAPH</name>
<evidence type="ECO:0000256" key="3">
    <source>
        <dbReference type="ARBA" id="ARBA00022729"/>
    </source>
</evidence>
<dbReference type="InterPro" id="IPR018181">
    <property type="entry name" value="Heat_shock_70_CS"/>
</dbReference>
<feature type="region of interest" description="Disordered" evidence="9">
    <location>
        <begin position="616"/>
        <end position="724"/>
    </location>
</feature>
<evidence type="ECO:0000313" key="10">
    <source>
        <dbReference type="EMBL" id="CAE1165304.1"/>
    </source>
</evidence>
<dbReference type="InterPro" id="IPR043129">
    <property type="entry name" value="ATPase_NBD"/>
</dbReference>
<evidence type="ECO:0000256" key="1">
    <source>
        <dbReference type="ARBA" id="ARBA00004319"/>
    </source>
</evidence>
<dbReference type="SUPFAM" id="SSF53067">
    <property type="entry name" value="Actin-like ATPase domain"/>
    <property type="match status" value="2"/>
</dbReference>
<evidence type="ECO:0000256" key="5">
    <source>
        <dbReference type="ARBA" id="ARBA00022824"/>
    </source>
</evidence>
<dbReference type="Proteomes" id="UP000597762">
    <property type="component" value="Unassembled WGS sequence"/>
</dbReference>
<dbReference type="PANTHER" id="PTHR45639">
    <property type="entry name" value="HSC70CB, ISOFORM G-RELATED"/>
    <property type="match status" value="1"/>
</dbReference>
<dbReference type="Gene3D" id="1.20.1270.10">
    <property type="match status" value="1"/>
</dbReference>
<dbReference type="FunFam" id="3.30.30.30:FF:000004">
    <property type="entry name" value="hypoxia up-regulated protein 1"/>
    <property type="match status" value="1"/>
</dbReference>
<feature type="compositionally biased region" description="Basic and acidic residues" evidence="9">
    <location>
        <begin position="1020"/>
        <end position="1035"/>
    </location>
</feature>
<dbReference type="InterPro" id="IPR029048">
    <property type="entry name" value="HSP70_C_sf"/>
</dbReference>
<protein>
    <recommendedName>
        <fullName evidence="8">Hypoxia up-regulated protein 1</fullName>
    </recommendedName>
</protein>
<keyword evidence="11" id="KW-1185">Reference proteome</keyword>
<gene>
    <name evidence="10" type="ORF">SPHA_8397</name>
</gene>
<evidence type="ECO:0000256" key="2">
    <source>
        <dbReference type="ARBA" id="ARBA00007381"/>
    </source>
</evidence>
<dbReference type="FunFam" id="1.20.1270.10:FF:000002">
    <property type="entry name" value="Heat shock 70 kDa protein 4"/>
    <property type="match status" value="1"/>
</dbReference>
<dbReference type="CDD" id="cd10230">
    <property type="entry name" value="ASKHA_NBD_HSP70_HYOU1"/>
    <property type="match status" value="1"/>
</dbReference>
<feature type="compositionally biased region" description="Low complexity" evidence="9">
    <location>
        <begin position="992"/>
        <end position="1006"/>
    </location>
</feature>
<keyword evidence="4" id="KW-0547">Nucleotide-binding</keyword>
<keyword evidence="7" id="KW-0143">Chaperone</keyword>
<dbReference type="OrthoDB" id="10262720at2759"/>
<dbReference type="Pfam" id="PF00012">
    <property type="entry name" value="HSP70"/>
    <property type="match status" value="1"/>
</dbReference>
<dbReference type="PRINTS" id="PR00301">
    <property type="entry name" value="HEATSHOCK70"/>
</dbReference>
<dbReference type="Gene3D" id="3.30.420.40">
    <property type="match status" value="2"/>
</dbReference>
<evidence type="ECO:0000256" key="6">
    <source>
        <dbReference type="ARBA" id="ARBA00022840"/>
    </source>
</evidence>
<comment type="subcellular location">
    <subcellularLocation>
        <location evidence="1">Endoplasmic reticulum lumen</location>
    </subcellularLocation>
</comment>
<comment type="similarity">
    <text evidence="2">Belongs to the heat shock protein 70 family.</text>
</comment>
<dbReference type="GO" id="GO:0005524">
    <property type="term" value="F:ATP binding"/>
    <property type="evidence" value="ECO:0007669"/>
    <property type="project" value="UniProtKB-KW"/>
</dbReference>
<proteinExistence type="inferred from homology"/>
<dbReference type="EMBL" id="CAHIKZ030000271">
    <property type="protein sequence ID" value="CAE1165304.1"/>
    <property type="molecule type" value="Genomic_DNA"/>
</dbReference>
<accession>A0A812AWW7</accession>
<dbReference type="Gene3D" id="3.30.30.30">
    <property type="match status" value="1"/>
</dbReference>